<sequence length="416" mass="47501">MQTPVCKACVIPVCQNKKFSLVHKFPADKERFSEWMLSIQRSKPIEKLTSLTDDAIRKRYFVCARHFGLNEYKNVESRSLNLTAVPKFNLEDLSEMHLSKAWQLENSAAPCSEAFLDESDSIKIESPTKILNPSLKVNNKQNISLCRKTEIDTSPTNTSLPPTDIVDVTFKNNLDEPPTKKAKISNAVDITNLEKIKEDHSAIKKQPKVQHKAKDMSNKIKLMVKPNKNKDKKKISGENDKNLSLELKKEESHEESEDKGSNKLLALIEVTSDQYLQLSQSLSSEERNEKITTLLNFMTTNENDQNSSEQELKIKVDEDCSINLDLFWLRDHCRCEACYDHGNYQRKLNILNIPDDIKVSSYEVDNGKVSVIWSDGHESSYDIEFLLKNQPGATPLAAKEICLWNKEIIENPLKTN</sequence>
<dbReference type="OrthoDB" id="408743at2759"/>
<dbReference type="FunFam" id="3.30.2020.30:FF:000002">
    <property type="entry name" value="Putative gamma-butyrobetaine dioxygenase"/>
    <property type="match status" value="1"/>
</dbReference>
<organism evidence="13 14">
    <name type="scientific">Clunio marinus</name>
    <dbReference type="NCBI Taxonomy" id="568069"/>
    <lineage>
        <taxon>Eukaryota</taxon>
        <taxon>Metazoa</taxon>
        <taxon>Ecdysozoa</taxon>
        <taxon>Arthropoda</taxon>
        <taxon>Hexapoda</taxon>
        <taxon>Insecta</taxon>
        <taxon>Pterygota</taxon>
        <taxon>Neoptera</taxon>
        <taxon>Endopterygota</taxon>
        <taxon>Diptera</taxon>
        <taxon>Nematocera</taxon>
        <taxon>Chironomoidea</taxon>
        <taxon>Chironomidae</taxon>
        <taxon>Clunio</taxon>
    </lineage>
</organism>
<dbReference type="InterPro" id="IPR010376">
    <property type="entry name" value="GBBH-like_N"/>
</dbReference>
<feature type="region of interest" description="Disordered" evidence="11">
    <location>
        <begin position="202"/>
        <end position="260"/>
    </location>
</feature>
<dbReference type="STRING" id="568069.A0A1J1J7K1"/>
<feature type="compositionally biased region" description="Basic and acidic residues" evidence="11">
    <location>
        <begin position="234"/>
        <end position="260"/>
    </location>
</feature>
<evidence type="ECO:0000256" key="1">
    <source>
        <dbReference type="ARBA" id="ARBA00001954"/>
    </source>
</evidence>
<evidence type="ECO:0000256" key="10">
    <source>
        <dbReference type="PROSITE-ProRule" id="PRU00309"/>
    </source>
</evidence>
<dbReference type="GO" id="GO:0051213">
    <property type="term" value="F:dioxygenase activity"/>
    <property type="evidence" value="ECO:0007669"/>
    <property type="project" value="UniProtKB-KW"/>
</dbReference>
<dbReference type="SMART" id="SM00980">
    <property type="entry name" value="THAP"/>
    <property type="match status" value="1"/>
</dbReference>
<dbReference type="GO" id="GO:0008270">
    <property type="term" value="F:zinc ion binding"/>
    <property type="evidence" value="ECO:0007669"/>
    <property type="project" value="UniProtKB-KW"/>
</dbReference>
<evidence type="ECO:0000256" key="4">
    <source>
        <dbReference type="ARBA" id="ARBA00022771"/>
    </source>
</evidence>
<evidence type="ECO:0000256" key="11">
    <source>
        <dbReference type="SAM" id="MobiDB-lite"/>
    </source>
</evidence>
<dbReference type="GO" id="GO:0003677">
    <property type="term" value="F:DNA binding"/>
    <property type="evidence" value="ECO:0007669"/>
    <property type="project" value="UniProtKB-UniRule"/>
</dbReference>
<evidence type="ECO:0000256" key="8">
    <source>
        <dbReference type="ARBA" id="ARBA00023004"/>
    </source>
</evidence>
<evidence type="ECO:0000259" key="12">
    <source>
        <dbReference type="PROSITE" id="PS50950"/>
    </source>
</evidence>
<dbReference type="InterPro" id="IPR038492">
    <property type="entry name" value="GBBH-like_N_sf"/>
</dbReference>
<keyword evidence="7" id="KW-0560">Oxidoreductase</keyword>
<keyword evidence="3" id="KW-0479">Metal-binding</keyword>
<evidence type="ECO:0000256" key="7">
    <source>
        <dbReference type="ARBA" id="ARBA00023002"/>
    </source>
</evidence>
<name>A0A1J1J7K1_9DIPT</name>
<dbReference type="PROSITE" id="PS50950">
    <property type="entry name" value="ZF_THAP"/>
    <property type="match status" value="1"/>
</dbReference>
<proteinExistence type="inferred from homology"/>
<evidence type="ECO:0000256" key="3">
    <source>
        <dbReference type="ARBA" id="ARBA00022723"/>
    </source>
</evidence>
<evidence type="ECO:0000313" key="13">
    <source>
        <dbReference type="EMBL" id="CRL08368.1"/>
    </source>
</evidence>
<keyword evidence="6" id="KW-0223">Dioxygenase</keyword>
<comment type="cofactor">
    <cofactor evidence="1">
        <name>Fe(2+)</name>
        <dbReference type="ChEBI" id="CHEBI:29033"/>
    </cofactor>
</comment>
<evidence type="ECO:0000256" key="9">
    <source>
        <dbReference type="ARBA" id="ARBA00023125"/>
    </source>
</evidence>
<accession>A0A1J1J7K1</accession>
<dbReference type="InterPro" id="IPR006612">
    <property type="entry name" value="THAP_Znf"/>
</dbReference>
<keyword evidence="5" id="KW-0862">Zinc</keyword>
<evidence type="ECO:0000256" key="2">
    <source>
        <dbReference type="ARBA" id="ARBA00008654"/>
    </source>
</evidence>
<dbReference type="Pfam" id="PF06155">
    <property type="entry name" value="GBBH-like_N"/>
    <property type="match status" value="1"/>
</dbReference>
<keyword evidence="14" id="KW-1185">Reference proteome</keyword>
<dbReference type="EMBL" id="CVRI01000075">
    <property type="protein sequence ID" value="CRL08368.1"/>
    <property type="molecule type" value="Genomic_DNA"/>
</dbReference>
<evidence type="ECO:0000256" key="5">
    <source>
        <dbReference type="ARBA" id="ARBA00022833"/>
    </source>
</evidence>
<protein>
    <submittedName>
        <fullName evidence="13">CLUMA_CG021242, isoform A</fullName>
    </submittedName>
</protein>
<dbReference type="SUPFAM" id="SSF57716">
    <property type="entry name" value="Glucocorticoid receptor-like (DNA-binding domain)"/>
    <property type="match status" value="1"/>
</dbReference>
<evidence type="ECO:0000256" key="6">
    <source>
        <dbReference type="ARBA" id="ARBA00022964"/>
    </source>
</evidence>
<dbReference type="AlphaFoldDB" id="A0A1J1J7K1"/>
<dbReference type="Proteomes" id="UP000183832">
    <property type="component" value="Unassembled WGS sequence"/>
</dbReference>
<evidence type="ECO:0000313" key="14">
    <source>
        <dbReference type="Proteomes" id="UP000183832"/>
    </source>
</evidence>
<feature type="domain" description="THAP-type" evidence="12">
    <location>
        <begin position="1"/>
        <end position="89"/>
    </location>
</feature>
<keyword evidence="9 10" id="KW-0238">DNA-binding</keyword>
<comment type="similarity">
    <text evidence="2">Belongs to the gamma-BBH/TMLD family.</text>
</comment>
<keyword evidence="4 10" id="KW-0863">Zinc-finger</keyword>
<keyword evidence="8" id="KW-0408">Iron</keyword>
<dbReference type="Pfam" id="PF05485">
    <property type="entry name" value="THAP"/>
    <property type="match status" value="1"/>
</dbReference>
<dbReference type="Gene3D" id="3.30.2020.30">
    <property type="match status" value="1"/>
</dbReference>
<reference evidence="13 14" key="1">
    <citation type="submission" date="2015-04" db="EMBL/GenBank/DDBJ databases">
        <authorList>
            <person name="Syromyatnikov M.Y."/>
            <person name="Popov V.N."/>
        </authorList>
    </citation>
    <scope>NUCLEOTIDE SEQUENCE [LARGE SCALE GENOMIC DNA]</scope>
</reference>
<gene>
    <name evidence="13" type="ORF">CLUMA_CG021242</name>
</gene>